<gene>
    <name evidence="2" type="ORF">A8U91_03989</name>
</gene>
<comment type="caution">
    <text evidence="2">The sequence shown here is derived from an EMBL/GenBank/DDBJ whole genome shotgun (WGS) entry which is preliminary data.</text>
</comment>
<protein>
    <recommendedName>
        <fullName evidence="4">TIGR03757 family integrating conjugative element protein</fullName>
    </recommendedName>
</protein>
<feature type="chain" id="PRO_5008611244" description="TIGR03757 family integrating conjugative element protein" evidence="1">
    <location>
        <begin position="23"/>
        <end position="142"/>
    </location>
</feature>
<evidence type="ECO:0000256" key="1">
    <source>
        <dbReference type="SAM" id="SignalP"/>
    </source>
</evidence>
<accession>A0A1B8NY48</accession>
<proteinExistence type="predicted"/>
<reference evidence="2 3" key="1">
    <citation type="submission" date="2016-06" db="EMBL/GenBank/DDBJ databases">
        <title>Genome sequence of halotolerant plant growth promoting strain of Halomonas elongata HEK1 isolated from salterns of Rann of Kutch, Gujarat, India.</title>
        <authorList>
            <person name="Gaba S."/>
            <person name="Singh R.N."/>
            <person name="Abrol S."/>
            <person name="Kaushik R."/>
            <person name="Saxena A.K."/>
        </authorList>
    </citation>
    <scope>NUCLEOTIDE SEQUENCE [LARGE SCALE GENOMIC DNA]</scope>
    <source>
        <strain evidence="2 3">HEK1</strain>
    </source>
</reference>
<feature type="signal peptide" evidence="1">
    <location>
        <begin position="1"/>
        <end position="22"/>
    </location>
</feature>
<sequence length="142" mass="15441">MARRSTRWLIPLLSMLALPAWAGVEVFTTAGQPVMNVPSDTAVIELDAPARLDTQLSAELPADRQQARQEALRRLQAPDWQAKREALKQATTGTARAWMIGVEKVPAVVVDSQYVIYGEADVAAALAEVQAYREANGQEASP</sequence>
<dbReference type="Pfam" id="PF07511">
    <property type="entry name" value="DUF1525"/>
    <property type="match status" value="1"/>
</dbReference>
<dbReference type="PATRIC" id="fig|2746.7.peg.4103"/>
<evidence type="ECO:0000313" key="2">
    <source>
        <dbReference type="EMBL" id="OBX34926.1"/>
    </source>
</evidence>
<dbReference type="InterPro" id="IPR011090">
    <property type="entry name" value="Integr_conj_element_PFL4709"/>
</dbReference>
<dbReference type="EMBL" id="MAJD01000002">
    <property type="protein sequence ID" value="OBX34926.1"/>
    <property type="molecule type" value="Genomic_DNA"/>
</dbReference>
<dbReference type="Proteomes" id="UP000092504">
    <property type="component" value="Unassembled WGS sequence"/>
</dbReference>
<organism evidence="2 3">
    <name type="scientific">Halomonas elongata</name>
    <dbReference type="NCBI Taxonomy" id="2746"/>
    <lineage>
        <taxon>Bacteria</taxon>
        <taxon>Pseudomonadati</taxon>
        <taxon>Pseudomonadota</taxon>
        <taxon>Gammaproteobacteria</taxon>
        <taxon>Oceanospirillales</taxon>
        <taxon>Halomonadaceae</taxon>
        <taxon>Halomonas</taxon>
    </lineage>
</organism>
<evidence type="ECO:0000313" key="3">
    <source>
        <dbReference type="Proteomes" id="UP000092504"/>
    </source>
</evidence>
<keyword evidence="1" id="KW-0732">Signal</keyword>
<evidence type="ECO:0008006" key="4">
    <source>
        <dbReference type="Google" id="ProtNLM"/>
    </source>
</evidence>
<dbReference type="NCBIfam" id="TIGR03757">
    <property type="entry name" value="conj_TIGR03757"/>
    <property type="match status" value="1"/>
</dbReference>
<dbReference type="AlphaFoldDB" id="A0A1B8NY48"/>
<name>A0A1B8NY48_HALEL</name>